<comment type="caution">
    <text evidence="2">The sequence shown here is derived from an EMBL/GenBank/DDBJ whole genome shotgun (WGS) entry which is preliminary data.</text>
</comment>
<feature type="region of interest" description="Disordered" evidence="1">
    <location>
        <begin position="1"/>
        <end position="27"/>
    </location>
</feature>
<dbReference type="EMBL" id="JAWWNJ010000056">
    <property type="protein sequence ID" value="KAK7014575.1"/>
    <property type="molecule type" value="Genomic_DNA"/>
</dbReference>
<evidence type="ECO:0000256" key="1">
    <source>
        <dbReference type="SAM" id="MobiDB-lite"/>
    </source>
</evidence>
<name>A0AAW0AMW1_9AGAR</name>
<dbReference type="Proteomes" id="UP001362999">
    <property type="component" value="Unassembled WGS sequence"/>
</dbReference>
<protein>
    <submittedName>
        <fullName evidence="2">Uncharacterized protein</fullName>
    </submittedName>
</protein>
<accession>A0AAW0AMW1</accession>
<keyword evidence="3" id="KW-1185">Reference proteome</keyword>
<organism evidence="2 3">
    <name type="scientific">Favolaschia claudopus</name>
    <dbReference type="NCBI Taxonomy" id="2862362"/>
    <lineage>
        <taxon>Eukaryota</taxon>
        <taxon>Fungi</taxon>
        <taxon>Dikarya</taxon>
        <taxon>Basidiomycota</taxon>
        <taxon>Agaricomycotina</taxon>
        <taxon>Agaricomycetes</taxon>
        <taxon>Agaricomycetidae</taxon>
        <taxon>Agaricales</taxon>
        <taxon>Marasmiineae</taxon>
        <taxon>Mycenaceae</taxon>
        <taxon>Favolaschia</taxon>
    </lineage>
</organism>
<gene>
    <name evidence="2" type="ORF">R3P38DRAFT_3573290</name>
</gene>
<reference evidence="2 3" key="1">
    <citation type="journal article" date="2024" name="J Genomics">
        <title>Draft genome sequencing and assembly of Favolaschia claudopus CIRM-BRFM 2984 isolated from oak limbs.</title>
        <authorList>
            <person name="Navarro D."/>
            <person name="Drula E."/>
            <person name="Chaduli D."/>
            <person name="Cazenave R."/>
            <person name="Ahrendt S."/>
            <person name="Wang J."/>
            <person name="Lipzen A."/>
            <person name="Daum C."/>
            <person name="Barry K."/>
            <person name="Grigoriev I.V."/>
            <person name="Favel A."/>
            <person name="Rosso M.N."/>
            <person name="Martin F."/>
        </authorList>
    </citation>
    <scope>NUCLEOTIDE SEQUENCE [LARGE SCALE GENOMIC DNA]</scope>
    <source>
        <strain evidence="2 3">CIRM-BRFM 2984</strain>
    </source>
</reference>
<evidence type="ECO:0000313" key="2">
    <source>
        <dbReference type="EMBL" id="KAK7014575.1"/>
    </source>
</evidence>
<sequence>MSPQTVPQAPPPAPSQTYQRSSPNAALPSASFASKPLAPLRTLFKLNDFVARCHRDKCSRRLWFVIKSLLQLLRKSSSTPQCDVNVQVLRSPSSLKSWNGYCARSSLQYHEYSLELGGCGRMLFLNNCAAKIVWEGKLGAGGIEGSRDRAARDRLQRFTKEWTPTGRHLVELCGTEVDDTCMAAMCPPTGGVLKSFLEL</sequence>
<dbReference type="AlphaFoldDB" id="A0AAW0AMW1"/>
<evidence type="ECO:0000313" key="3">
    <source>
        <dbReference type="Proteomes" id="UP001362999"/>
    </source>
</evidence>
<proteinExistence type="predicted"/>